<protein>
    <submittedName>
        <fullName evidence="2">Uncharacterized protein</fullName>
    </submittedName>
</protein>
<name>A0ABS1JTM4_9BURK</name>
<feature type="signal peptide" evidence="1">
    <location>
        <begin position="1"/>
        <end position="25"/>
    </location>
</feature>
<proteinExistence type="predicted"/>
<sequence length="152" mass="16798">MTTVKKCELLAKLVLLAAMAAPALAEAGPWRYETKKDKMTGVAIRYARSDANNTLRLPFPYSGATHGRITVRDRDGVDVMVQVDQGQILCHDDCSVLVKFDDQEAESFGASGSNDHDPTTIFLDDAVSFVEKARNAKRIMVRMLMYQAGQQT</sequence>
<dbReference type="RefSeq" id="WP_201692288.1">
    <property type="nucleotide sequence ID" value="NZ_JAEQND010000013.1"/>
</dbReference>
<feature type="chain" id="PRO_5045676796" evidence="1">
    <location>
        <begin position="26"/>
        <end position="152"/>
    </location>
</feature>
<reference evidence="2 3" key="1">
    <citation type="journal article" date="2017" name="Int. J. Syst. Evol. Microbiol.">
        <title>Ramlibacter alkalitolerans sp. nov., alkali-tolerant bacterium isolated from soil of ginseng.</title>
        <authorList>
            <person name="Lee D.H."/>
            <person name="Cha C.J."/>
        </authorList>
    </citation>
    <scope>NUCLEOTIDE SEQUENCE [LARGE SCALE GENOMIC DNA]</scope>
    <source>
        <strain evidence="2 3">KACC 19305</strain>
    </source>
</reference>
<comment type="caution">
    <text evidence="2">The sequence shown here is derived from an EMBL/GenBank/DDBJ whole genome shotgun (WGS) entry which is preliminary data.</text>
</comment>
<gene>
    <name evidence="2" type="ORF">JI746_21245</name>
</gene>
<feature type="non-terminal residue" evidence="2">
    <location>
        <position position="152"/>
    </location>
</feature>
<evidence type="ECO:0000313" key="2">
    <source>
        <dbReference type="EMBL" id="MBL0427654.1"/>
    </source>
</evidence>
<accession>A0ABS1JTM4</accession>
<evidence type="ECO:0000313" key="3">
    <source>
        <dbReference type="Proteomes" id="UP000622707"/>
    </source>
</evidence>
<dbReference type="Proteomes" id="UP000622707">
    <property type="component" value="Unassembled WGS sequence"/>
</dbReference>
<keyword evidence="3" id="KW-1185">Reference proteome</keyword>
<keyword evidence="1" id="KW-0732">Signal</keyword>
<evidence type="ECO:0000256" key="1">
    <source>
        <dbReference type="SAM" id="SignalP"/>
    </source>
</evidence>
<organism evidence="2 3">
    <name type="scientific">Ramlibacter alkalitolerans</name>
    <dbReference type="NCBI Taxonomy" id="2039631"/>
    <lineage>
        <taxon>Bacteria</taxon>
        <taxon>Pseudomonadati</taxon>
        <taxon>Pseudomonadota</taxon>
        <taxon>Betaproteobacteria</taxon>
        <taxon>Burkholderiales</taxon>
        <taxon>Comamonadaceae</taxon>
        <taxon>Ramlibacter</taxon>
    </lineage>
</organism>
<dbReference type="EMBL" id="JAEQND010000013">
    <property type="protein sequence ID" value="MBL0427654.1"/>
    <property type="molecule type" value="Genomic_DNA"/>
</dbReference>